<keyword evidence="2" id="KW-0238">DNA-binding</keyword>
<evidence type="ECO:0000256" key="1">
    <source>
        <dbReference type="ARBA" id="ARBA00023015"/>
    </source>
</evidence>
<dbReference type="Gene3D" id="1.10.10.10">
    <property type="entry name" value="Winged helix-like DNA-binding domain superfamily/Winged helix DNA-binding domain"/>
    <property type="match status" value="1"/>
</dbReference>
<dbReference type="RefSeq" id="WP_332289598.1">
    <property type="nucleotide sequence ID" value="NZ_JAZIBG010000028.1"/>
</dbReference>
<evidence type="ECO:0000259" key="4">
    <source>
        <dbReference type="PROSITE" id="PS50043"/>
    </source>
</evidence>
<keyword evidence="1" id="KW-0805">Transcription regulation</keyword>
<keyword evidence="3" id="KW-0804">Transcription</keyword>
<dbReference type="GO" id="GO:0003677">
    <property type="term" value="F:DNA binding"/>
    <property type="evidence" value="ECO:0007669"/>
    <property type="project" value="UniProtKB-KW"/>
</dbReference>
<reference evidence="5 6" key="1">
    <citation type="submission" date="2024-02" db="EMBL/GenBank/DDBJ databases">
        <title>Genome sequence of Aquincola sp. MAHUQ-54.</title>
        <authorList>
            <person name="Huq M.A."/>
        </authorList>
    </citation>
    <scope>NUCLEOTIDE SEQUENCE [LARGE SCALE GENOMIC DNA]</scope>
    <source>
        <strain evidence="5 6">MAHUQ-54</strain>
    </source>
</reference>
<dbReference type="PANTHER" id="PTHR44688:SF16">
    <property type="entry name" value="DNA-BINDING TRANSCRIPTIONAL ACTIVATOR DEVR_DOSR"/>
    <property type="match status" value="1"/>
</dbReference>
<dbReference type="Proteomes" id="UP001336250">
    <property type="component" value="Unassembled WGS sequence"/>
</dbReference>
<evidence type="ECO:0000256" key="3">
    <source>
        <dbReference type="ARBA" id="ARBA00023163"/>
    </source>
</evidence>
<organism evidence="5 6">
    <name type="scientific">Aquincola agrisoli</name>
    <dbReference type="NCBI Taxonomy" id="3119538"/>
    <lineage>
        <taxon>Bacteria</taxon>
        <taxon>Pseudomonadati</taxon>
        <taxon>Pseudomonadota</taxon>
        <taxon>Betaproteobacteria</taxon>
        <taxon>Burkholderiales</taxon>
        <taxon>Sphaerotilaceae</taxon>
        <taxon>Aquincola</taxon>
    </lineage>
</organism>
<evidence type="ECO:0000313" key="5">
    <source>
        <dbReference type="EMBL" id="MEF7614585.1"/>
    </source>
</evidence>
<feature type="domain" description="HTH luxR-type" evidence="4">
    <location>
        <begin position="183"/>
        <end position="246"/>
    </location>
</feature>
<gene>
    <name evidence="5" type="ORF">V4F39_11755</name>
</gene>
<name>A0AAW9QHR3_9BURK</name>
<dbReference type="SMART" id="SM00421">
    <property type="entry name" value="HTH_LUXR"/>
    <property type="match status" value="1"/>
</dbReference>
<comment type="caution">
    <text evidence="5">The sequence shown here is derived from an EMBL/GenBank/DDBJ whole genome shotgun (WGS) entry which is preliminary data.</text>
</comment>
<accession>A0AAW9QHR3</accession>
<proteinExistence type="predicted"/>
<dbReference type="PROSITE" id="PS50043">
    <property type="entry name" value="HTH_LUXR_2"/>
    <property type="match status" value="1"/>
</dbReference>
<dbReference type="PANTHER" id="PTHR44688">
    <property type="entry name" value="DNA-BINDING TRANSCRIPTIONAL ACTIVATOR DEVR_DOSR"/>
    <property type="match status" value="1"/>
</dbReference>
<dbReference type="AlphaFoldDB" id="A0AAW9QHR3"/>
<dbReference type="InterPro" id="IPR036388">
    <property type="entry name" value="WH-like_DNA-bd_sf"/>
</dbReference>
<dbReference type="GO" id="GO:0006355">
    <property type="term" value="P:regulation of DNA-templated transcription"/>
    <property type="evidence" value="ECO:0007669"/>
    <property type="project" value="InterPro"/>
</dbReference>
<protein>
    <submittedName>
        <fullName evidence="5">LuxR C-terminal-related transcriptional regulator</fullName>
    </submittedName>
</protein>
<dbReference type="EMBL" id="JAZIBG010000028">
    <property type="protein sequence ID" value="MEF7614585.1"/>
    <property type="molecule type" value="Genomic_DNA"/>
</dbReference>
<dbReference type="CDD" id="cd06170">
    <property type="entry name" value="LuxR_C_like"/>
    <property type="match status" value="1"/>
</dbReference>
<evidence type="ECO:0000313" key="6">
    <source>
        <dbReference type="Proteomes" id="UP001336250"/>
    </source>
</evidence>
<dbReference type="SUPFAM" id="SSF46894">
    <property type="entry name" value="C-terminal effector domain of the bipartite response regulators"/>
    <property type="match status" value="1"/>
</dbReference>
<dbReference type="Pfam" id="PF00196">
    <property type="entry name" value="GerE"/>
    <property type="match status" value="1"/>
</dbReference>
<keyword evidence="6" id="KW-1185">Reference proteome</keyword>
<dbReference type="InterPro" id="IPR016032">
    <property type="entry name" value="Sig_transdc_resp-reg_C-effctor"/>
</dbReference>
<dbReference type="PRINTS" id="PR00038">
    <property type="entry name" value="HTHLUXR"/>
</dbReference>
<dbReference type="InterPro" id="IPR000792">
    <property type="entry name" value="Tscrpt_reg_LuxR_C"/>
</dbReference>
<sequence>MYLSRCQADVLARVMAALAEPYDERDVRLHVGELMLQLLGAQHYASYVWNAGSQRFGDGLCLHMDPANLARYDRHYQFHDPITLTMQRHRTAVRVTDVMPQAALQRTEFFNDFLARDGLHWGINLYAWAGDDNIGDMRIWRDRRRENFSTDDRALLDIVRPALVAALRRSQAASAPPAIEPQTPGAAALLSAREREVAQLAAQGLPDKDIARRLGISLTTVRTHLDHAFRKLEVPNRVALAHKLRR</sequence>
<evidence type="ECO:0000256" key="2">
    <source>
        <dbReference type="ARBA" id="ARBA00023125"/>
    </source>
</evidence>